<feature type="transmembrane region" description="Helical" evidence="6">
    <location>
        <begin position="296"/>
        <end position="316"/>
    </location>
</feature>
<evidence type="ECO:0000313" key="9">
    <source>
        <dbReference type="Proteomes" id="UP001564657"/>
    </source>
</evidence>
<feature type="domain" description="Major facilitator superfamily (MFS) profile" evidence="7">
    <location>
        <begin position="1"/>
        <end position="385"/>
    </location>
</feature>
<keyword evidence="4 6" id="KW-1133">Transmembrane helix</keyword>
<feature type="transmembrane region" description="Helical" evidence="6">
    <location>
        <begin position="272"/>
        <end position="290"/>
    </location>
</feature>
<reference evidence="8 9" key="1">
    <citation type="submission" date="2024-08" db="EMBL/GenBank/DDBJ databases">
        <title>Clostridium lapicellarii sp. nov., and Clostridium renhuaiense sp. nov., two species isolated from the mud in a fermentation cellar used for producing sauce-flavour Chinese liquors.</title>
        <authorList>
            <person name="Yang F."/>
            <person name="Wang H."/>
            <person name="Chen L.Q."/>
            <person name="Zhou N."/>
            <person name="Lu J.J."/>
            <person name="Pu X.X."/>
            <person name="Wan B."/>
            <person name="Wang L."/>
            <person name="Liu S.J."/>
        </authorList>
    </citation>
    <scope>NUCLEOTIDE SEQUENCE [LARGE SCALE GENOMIC DNA]</scope>
    <source>
        <strain evidence="8 9">MT-5</strain>
    </source>
</reference>
<accession>A0ABV4BW51</accession>
<feature type="transmembrane region" description="Helical" evidence="6">
    <location>
        <begin position="161"/>
        <end position="182"/>
    </location>
</feature>
<feature type="transmembrane region" description="Helical" evidence="6">
    <location>
        <begin position="12"/>
        <end position="28"/>
    </location>
</feature>
<dbReference type="CDD" id="cd17490">
    <property type="entry name" value="MFS_YxlH_like"/>
    <property type="match status" value="1"/>
</dbReference>
<keyword evidence="2" id="KW-0813">Transport</keyword>
<keyword evidence="9" id="KW-1185">Reference proteome</keyword>
<feature type="transmembrane region" description="Helical" evidence="6">
    <location>
        <begin position="337"/>
        <end position="357"/>
    </location>
</feature>
<proteinExistence type="predicted"/>
<feature type="transmembrane region" description="Helical" evidence="6">
    <location>
        <begin position="206"/>
        <end position="227"/>
    </location>
</feature>
<sequence length="396" mass="43915">MEQLNIKVQKRILLVIVVMFWFSQYVYMPYQTPYLLSVGVAANFIGVIVGAYGLSQMILRMPIGIMADMRGRHKFFIIIGTGSSGLASLFRIFMPNGVGFLLGSLFSGLASAMWISFMVLYSNYFRKDEMQKSMGIIIAANNIGVLVGFVAGSLFYDRFGMNLLCILSVVAAVPSTILAFFIKEPDINFTPVPVKKLITVYFNKRLIGFSLLTLIQQGILMSTVMSFTNQIVKQLGASGFQIGMNSIIYIVAAVISSYFSTSKLALKRGPKFWVPLVLVCICIYCLVVPNSASITYIYFAQILMAMSTGILFSFCTSEAMKNVDQNKKSTAMGYFQAIYAVGMTIIPALTGIISHNYNMSTAYYFMGTVSIIGFMGAIYFYKFRNNKDVVLKSSDS</sequence>
<gene>
    <name evidence="8" type="ORF">AB8U03_16280</name>
</gene>
<evidence type="ECO:0000313" key="8">
    <source>
        <dbReference type="EMBL" id="MEY8001725.1"/>
    </source>
</evidence>
<dbReference type="PANTHER" id="PTHR23531:SF1">
    <property type="entry name" value="QUINOLENE RESISTANCE PROTEIN NORA"/>
    <property type="match status" value="1"/>
</dbReference>
<dbReference type="Pfam" id="PF07690">
    <property type="entry name" value="MFS_1"/>
    <property type="match status" value="1"/>
</dbReference>
<feature type="transmembrane region" description="Helical" evidence="6">
    <location>
        <begin position="34"/>
        <end position="54"/>
    </location>
</feature>
<dbReference type="InterPro" id="IPR011701">
    <property type="entry name" value="MFS"/>
</dbReference>
<dbReference type="InterPro" id="IPR020846">
    <property type="entry name" value="MFS_dom"/>
</dbReference>
<dbReference type="RefSeq" id="WP_369705616.1">
    <property type="nucleotide sequence ID" value="NZ_JBGEWD010000023.1"/>
</dbReference>
<evidence type="ECO:0000256" key="5">
    <source>
        <dbReference type="ARBA" id="ARBA00023136"/>
    </source>
</evidence>
<evidence type="ECO:0000256" key="6">
    <source>
        <dbReference type="SAM" id="Phobius"/>
    </source>
</evidence>
<dbReference type="EMBL" id="JBGEWD010000023">
    <property type="protein sequence ID" value="MEY8001725.1"/>
    <property type="molecule type" value="Genomic_DNA"/>
</dbReference>
<dbReference type="Gene3D" id="1.20.1250.20">
    <property type="entry name" value="MFS general substrate transporter like domains"/>
    <property type="match status" value="1"/>
</dbReference>
<evidence type="ECO:0000256" key="3">
    <source>
        <dbReference type="ARBA" id="ARBA00022692"/>
    </source>
</evidence>
<dbReference type="PROSITE" id="PS50850">
    <property type="entry name" value="MFS"/>
    <property type="match status" value="1"/>
</dbReference>
<feature type="transmembrane region" description="Helical" evidence="6">
    <location>
        <begin position="75"/>
        <end position="94"/>
    </location>
</feature>
<keyword evidence="3 6" id="KW-0812">Transmembrane</keyword>
<comment type="subcellular location">
    <subcellularLocation>
        <location evidence="1">Cell membrane</location>
        <topology evidence="1">Multi-pass membrane protein</topology>
    </subcellularLocation>
</comment>
<dbReference type="InterPro" id="IPR036259">
    <property type="entry name" value="MFS_trans_sf"/>
</dbReference>
<evidence type="ECO:0000259" key="7">
    <source>
        <dbReference type="PROSITE" id="PS50850"/>
    </source>
</evidence>
<keyword evidence="5 6" id="KW-0472">Membrane</keyword>
<comment type="caution">
    <text evidence="8">The sequence shown here is derived from an EMBL/GenBank/DDBJ whole genome shotgun (WGS) entry which is preliminary data.</text>
</comment>
<protein>
    <submittedName>
        <fullName evidence="8">MFS transporter</fullName>
    </submittedName>
</protein>
<name>A0ABV4BW51_9CLOT</name>
<evidence type="ECO:0000256" key="2">
    <source>
        <dbReference type="ARBA" id="ARBA00022448"/>
    </source>
</evidence>
<feature type="transmembrane region" description="Helical" evidence="6">
    <location>
        <begin position="239"/>
        <end position="260"/>
    </location>
</feature>
<dbReference type="Proteomes" id="UP001564657">
    <property type="component" value="Unassembled WGS sequence"/>
</dbReference>
<feature type="transmembrane region" description="Helical" evidence="6">
    <location>
        <begin position="100"/>
        <end position="121"/>
    </location>
</feature>
<organism evidence="8 9">
    <name type="scientific">Clostridium moutaii</name>
    <dbReference type="NCBI Taxonomy" id="3240932"/>
    <lineage>
        <taxon>Bacteria</taxon>
        <taxon>Bacillati</taxon>
        <taxon>Bacillota</taxon>
        <taxon>Clostridia</taxon>
        <taxon>Eubacteriales</taxon>
        <taxon>Clostridiaceae</taxon>
        <taxon>Clostridium</taxon>
    </lineage>
</organism>
<dbReference type="SUPFAM" id="SSF103473">
    <property type="entry name" value="MFS general substrate transporter"/>
    <property type="match status" value="1"/>
</dbReference>
<dbReference type="PANTHER" id="PTHR23531">
    <property type="entry name" value="QUINOLENE RESISTANCE PROTEIN NORA"/>
    <property type="match status" value="1"/>
</dbReference>
<feature type="transmembrane region" description="Helical" evidence="6">
    <location>
        <begin position="133"/>
        <end position="155"/>
    </location>
</feature>
<feature type="transmembrane region" description="Helical" evidence="6">
    <location>
        <begin position="363"/>
        <end position="381"/>
    </location>
</feature>
<dbReference type="InterPro" id="IPR052714">
    <property type="entry name" value="MFS_Exporter"/>
</dbReference>
<evidence type="ECO:0000256" key="4">
    <source>
        <dbReference type="ARBA" id="ARBA00022989"/>
    </source>
</evidence>
<evidence type="ECO:0000256" key="1">
    <source>
        <dbReference type="ARBA" id="ARBA00004651"/>
    </source>
</evidence>